<comment type="similarity">
    <text evidence="1">Belongs to the PPR family. P subfamily.</text>
</comment>
<sequence length="186" mass="21082">MVRMNPLPSLPVFCQLFKTMLSMKHYSSVVSLFQDMQKLGIQINGFILCSVINSYCLMHRSDIAFSVLPIYVKSDIPFNVVTFITLVTGLFAENNVKDVVQLFKKMVMENICEANRVMYGTVMNGLSKRGHTQKTLSLLQLMEKKKKIKPDICKYSIVVDALCKVGNLDVASNLLNEMKQKAFLQT</sequence>
<evidence type="ECO:0000256" key="3">
    <source>
        <dbReference type="PROSITE-ProRule" id="PRU00708"/>
    </source>
</evidence>
<dbReference type="PANTHER" id="PTHR46128">
    <property type="entry name" value="MITOCHONDRIAL GROUP I INTRON SPLICING FACTOR CCM1"/>
    <property type="match status" value="1"/>
</dbReference>
<reference evidence="4 5" key="2">
    <citation type="journal article" date="2017" name="Genome Biol.">
        <title>New reference genome sequences of hot pepper reveal the massive evolution of plant disease-resistance genes by retroduplication.</title>
        <authorList>
            <person name="Kim S."/>
            <person name="Park J."/>
            <person name="Yeom S.I."/>
            <person name="Kim Y.M."/>
            <person name="Seo E."/>
            <person name="Kim K.T."/>
            <person name="Kim M.S."/>
            <person name="Lee J.M."/>
            <person name="Cheong K."/>
            <person name="Shin H.S."/>
            <person name="Kim S.B."/>
            <person name="Han K."/>
            <person name="Lee J."/>
            <person name="Park M."/>
            <person name="Lee H.A."/>
            <person name="Lee H.Y."/>
            <person name="Lee Y."/>
            <person name="Oh S."/>
            <person name="Lee J.H."/>
            <person name="Choi E."/>
            <person name="Choi E."/>
            <person name="Lee S.E."/>
            <person name="Jeon J."/>
            <person name="Kim H."/>
            <person name="Choi G."/>
            <person name="Song H."/>
            <person name="Lee J."/>
            <person name="Lee S.C."/>
            <person name="Kwon J.K."/>
            <person name="Lee H.Y."/>
            <person name="Koo N."/>
            <person name="Hong Y."/>
            <person name="Kim R.W."/>
            <person name="Kang W.H."/>
            <person name="Huh J.H."/>
            <person name="Kang B.C."/>
            <person name="Yang T.J."/>
            <person name="Lee Y.H."/>
            <person name="Bennetzen J.L."/>
            <person name="Choi D."/>
        </authorList>
    </citation>
    <scope>NUCLEOTIDE SEQUENCE [LARGE SCALE GENOMIC DNA]</scope>
    <source>
        <strain evidence="5">cv. CM334</strain>
    </source>
</reference>
<organism evidence="4 5">
    <name type="scientific">Capsicum annuum</name>
    <name type="common">Capsicum pepper</name>
    <dbReference type="NCBI Taxonomy" id="4072"/>
    <lineage>
        <taxon>Eukaryota</taxon>
        <taxon>Viridiplantae</taxon>
        <taxon>Streptophyta</taxon>
        <taxon>Embryophyta</taxon>
        <taxon>Tracheophyta</taxon>
        <taxon>Spermatophyta</taxon>
        <taxon>Magnoliopsida</taxon>
        <taxon>eudicotyledons</taxon>
        <taxon>Gunneridae</taxon>
        <taxon>Pentapetalae</taxon>
        <taxon>asterids</taxon>
        <taxon>lamiids</taxon>
        <taxon>Solanales</taxon>
        <taxon>Solanaceae</taxon>
        <taxon>Solanoideae</taxon>
        <taxon>Capsiceae</taxon>
        <taxon>Capsicum</taxon>
    </lineage>
</organism>
<keyword evidence="2" id="KW-0677">Repeat</keyword>
<dbReference type="Pfam" id="PF13812">
    <property type="entry name" value="PPR_3"/>
    <property type="match status" value="1"/>
</dbReference>
<dbReference type="EMBL" id="AYRZ02000006">
    <property type="protein sequence ID" value="PHT77973.1"/>
    <property type="molecule type" value="Genomic_DNA"/>
</dbReference>
<evidence type="ECO:0000256" key="2">
    <source>
        <dbReference type="ARBA" id="ARBA00022737"/>
    </source>
</evidence>
<dbReference type="InterPro" id="IPR011990">
    <property type="entry name" value="TPR-like_helical_dom_sf"/>
</dbReference>
<dbReference type="Pfam" id="PF12854">
    <property type="entry name" value="PPR_1"/>
    <property type="match status" value="1"/>
</dbReference>
<name>A0A2G2Z7J0_CAPAN</name>
<dbReference type="AlphaFoldDB" id="A0A2G2Z7J0"/>
<dbReference type="PROSITE" id="PS51375">
    <property type="entry name" value="PPR"/>
    <property type="match status" value="1"/>
</dbReference>
<evidence type="ECO:0008006" key="6">
    <source>
        <dbReference type="Google" id="ProtNLM"/>
    </source>
</evidence>
<dbReference type="NCBIfam" id="TIGR00756">
    <property type="entry name" value="PPR"/>
    <property type="match status" value="3"/>
</dbReference>
<dbReference type="Gramene" id="PHT77973">
    <property type="protein sequence ID" value="PHT77973"/>
    <property type="gene ID" value="T459_16025"/>
</dbReference>
<evidence type="ECO:0000256" key="1">
    <source>
        <dbReference type="ARBA" id="ARBA00007626"/>
    </source>
</evidence>
<comment type="caution">
    <text evidence="4">The sequence shown here is derived from an EMBL/GenBank/DDBJ whole genome shotgun (WGS) entry which is preliminary data.</text>
</comment>
<evidence type="ECO:0000313" key="4">
    <source>
        <dbReference type="EMBL" id="PHT77973.1"/>
    </source>
</evidence>
<evidence type="ECO:0000313" key="5">
    <source>
        <dbReference type="Proteomes" id="UP000222542"/>
    </source>
</evidence>
<dbReference type="Proteomes" id="UP000222542">
    <property type="component" value="Unassembled WGS sequence"/>
</dbReference>
<reference evidence="4 5" key="1">
    <citation type="journal article" date="2014" name="Nat. Genet.">
        <title>Genome sequence of the hot pepper provides insights into the evolution of pungency in Capsicum species.</title>
        <authorList>
            <person name="Kim S."/>
            <person name="Park M."/>
            <person name="Yeom S.I."/>
            <person name="Kim Y.M."/>
            <person name="Lee J.M."/>
            <person name="Lee H.A."/>
            <person name="Seo E."/>
            <person name="Choi J."/>
            <person name="Cheong K."/>
            <person name="Kim K.T."/>
            <person name="Jung K."/>
            <person name="Lee G.W."/>
            <person name="Oh S.K."/>
            <person name="Bae C."/>
            <person name="Kim S.B."/>
            <person name="Lee H.Y."/>
            <person name="Kim S.Y."/>
            <person name="Kim M.S."/>
            <person name="Kang B.C."/>
            <person name="Jo Y.D."/>
            <person name="Yang H.B."/>
            <person name="Jeong H.J."/>
            <person name="Kang W.H."/>
            <person name="Kwon J.K."/>
            <person name="Shin C."/>
            <person name="Lim J.Y."/>
            <person name="Park J.H."/>
            <person name="Huh J.H."/>
            <person name="Kim J.S."/>
            <person name="Kim B.D."/>
            <person name="Cohen O."/>
            <person name="Paran I."/>
            <person name="Suh M.C."/>
            <person name="Lee S.B."/>
            <person name="Kim Y.K."/>
            <person name="Shin Y."/>
            <person name="Noh S.J."/>
            <person name="Park J."/>
            <person name="Seo Y.S."/>
            <person name="Kwon S.Y."/>
            <person name="Kim H.A."/>
            <person name="Park J.M."/>
            <person name="Kim H.J."/>
            <person name="Choi S.B."/>
            <person name="Bosland P.W."/>
            <person name="Reeves G."/>
            <person name="Jo S.H."/>
            <person name="Lee B.W."/>
            <person name="Cho H.T."/>
            <person name="Choi H.S."/>
            <person name="Lee M.S."/>
            <person name="Yu Y."/>
            <person name="Do Choi Y."/>
            <person name="Park B.S."/>
            <person name="van Deynze A."/>
            <person name="Ashrafi H."/>
            <person name="Hill T."/>
            <person name="Kim W.T."/>
            <person name="Pai H.S."/>
            <person name="Ahn H.K."/>
            <person name="Yeam I."/>
            <person name="Giovannoni J.J."/>
            <person name="Rose J.K."/>
            <person name="Sorensen I."/>
            <person name="Lee S.J."/>
            <person name="Kim R.W."/>
            <person name="Choi I.Y."/>
            <person name="Choi B.S."/>
            <person name="Lim J.S."/>
            <person name="Lee Y.H."/>
            <person name="Choi D."/>
        </authorList>
    </citation>
    <scope>NUCLEOTIDE SEQUENCE [LARGE SCALE GENOMIC DNA]</scope>
    <source>
        <strain evidence="5">cv. CM334</strain>
    </source>
</reference>
<dbReference type="PANTHER" id="PTHR46128:SF358">
    <property type="entry name" value="TETRATRICOPEPTIDE REPEAT (TPR)-LIKE SUPERFAMILY PROTEIN"/>
    <property type="match status" value="1"/>
</dbReference>
<accession>A0A2G2Z7J0</accession>
<dbReference type="Gene3D" id="1.25.40.10">
    <property type="entry name" value="Tetratricopeptide repeat domain"/>
    <property type="match status" value="2"/>
</dbReference>
<gene>
    <name evidence="4" type="ORF">T459_16025</name>
</gene>
<keyword evidence="5" id="KW-1185">Reference proteome</keyword>
<dbReference type="InterPro" id="IPR050872">
    <property type="entry name" value="PPR_P_subfamily"/>
</dbReference>
<dbReference type="OMA" id="MVMENIC"/>
<proteinExistence type="inferred from homology"/>
<dbReference type="InterPro" id="IPR002885">
    <property type="entry name" value="PPR_rpt"/>
</dbReference>
<protein>
    <recommendedName>
        <fullName evidence="6">Pentatricopeptide repeat-containing protein At1g12700, mitochondrial</fullName>
    </recommendedName>
</protein>
<feature type="repeat" description="PPR" evidence="3">
    <location>
        <begin position="151"/>
        <end position="185"/>
    </location>
</feature>